<dbReference type="AlphaFoldDB" id="A0A4R4Z7B1"/>
<sequence>MDLQDLLEDLAQRLGRGLLMDSTDGRLIGYSKQDAHADPARVASILSRRVAPEIREWQNQYGIARATGLVRLPPNAELGIGARWCVPVRHGGRRLGYLWALADGQALDRVALGTLTDGASELARVLAGPSGEREVLLRRLLDPDQTAEAARDRLAVLDPLLLHSEVLLCAAVPISRSRERVPALSARELERLGAALPRAFVCFVTPTHVAALLSHGRSGATALDKGLRQAARRPFAIGIGDPVPFEVPAIREAYGQARAAAQVAALDPALRRTLPWSAAGPYRMLFPVAASGPDPVLAPLEGDRGLLNTLETYLDVGCDVQRTAASLHLHRSTVYYRLHRISAILGADLHDGLVRSHLHLALKARRLTGSAAKGTLSP</sequence>
<name>A0A4R4Z7B1_9ACTN</name>
<reference evidence="2 3" key="1">
    <citation type="submission" date="2019-03" db="EMBL/GenBank/DDBJ databases">
        <title>Draft genome sequences of novel Actinobacteria.</title>
        <authorList>
            <person name="Sahin N."/>
            <person name="Ay H."/>
            <person name="Saygin H."/>
        </authorList>
    </citation>
    <scope>NUCLEOTIDE SEQUENCE [LARGE SCALE GENOMIC DNA]</scope>
    <source>
        <strain evidence="2 3">CH32</strain>
    </source>
</reference>
<feature type="domain" description="PucR C-terminal helix-turn-helix" evidence="1">
    <location>
        <begin position="306"/>
        <end position="364"/>
    </location>
</feature>
<dbReference type="PANTHER" id="PTHR33744:SF17">
    <property type="entry name" value="CONSERVED PROTEIN"/>
    <property type="match status" value="1"/>
</dbReference>
<dbReference type="InterPro" id="IPR051448">
    <property type="entry name" value="CdaR-like_regulators"/>
</dbReference>
<gene>
    <name evidence="2" type="ORF">E1286_09410</name>
</gene>
<dbReference type="PANTHER" id="PTHR33744">
    <property type="entry name" value="CARBOHYDRATE DIACID REGULATOR"/>
    <property type="match status" value="1"/>
</dbReference>
<dbReference type="Proteomes" id="UP000295302">
    <property type="component" value="Unassembled WGS sequence"/>
</dbReference>
<evidence type="ECO:0000313" key="2">
    <source>
        <dbReference type="EMBL" id="TDD52042.1"/>
    </source>
</evidence>
<dbReference type="RefSeq" id="WP_132610766.1">
    <property type="nucleotide sequence ID" value="NZ_SMKQ01000018.1"/>
</dbReference>
<accession>A0A4R4Z7B1</accession>
<protein>
    <submittedName>
        <fullName evidence="2">PucR family transcriptional regulator</fullName>
    </submittedName>
</protein>
<organism evidence="2 3">
    <name type="scientific">Nonomuraea terrae</name>
    <dbReference type="NCBI Taxonomy" id="2530383"/>
    <lineage>
        <taxon>Bacteria</taxon>
        <taxon>Bacillati</taxon>
        <taxon>Actinomycetota</taxon>
        <taxon>Actinomycetes</taxon>
        <taxon>Streptosporangiales</taxon>
        <taxon>Streptosporangiaceae</taxon>
        <taxon>Nonomuraea</taxon>
    </lineage>
</organism>
<dbReference type="OrthoDB" id="4534407at2"/>
<dbReference type="InterPro" id="IPR025736">
    <property type="entry name" value="PucR_C-HTH_dom"/>
</dbReference>
<dbReference type="EMBL" id="SMKQ01000018">
    <property type="protein sequence ID" value="TDD52042.1"/>
    <property type="molecule type" value="Genomic_DNA"/>
</dbReference>
<dbReference type="Pfam" id="PF13556">
    <property type="entry name" value="HTH_30"/>
    <property type="match status" value="1"/>
</dbReference>
<keyword evidence="3" id="KW-1185">Reference proteome</keyword>
<proteinExistence type="predicted"/>
<evidence type="ECO:0000259" key="1">
    <source>
        <dbReference type="Pfam" id="PF13556"/>
    </source>
</evidence>
<dbReference type="InterPro" id="IPR042070">
    <property type="entry name" value="PucR_C-HTH_sf"/>
</dbReference>
<dbReference type="Gene3D" id="1.10.10.2840">
    <property type="entry name" value="PucR C-terminal helix-turn-helix domain"/>
    <property type="match status" value="1"/>
</dbReference>
<comment type="caution">
    <text evidence="2">The sequence shown here is derived from an EMBL/GenBank/DDBJ whole genome shotgun (WGS) entry which is preliminary data.</text>
</comment>
<evidence type="ECO:0000313" key="3">
    <source>
        <dbReference type="Proteomes" id="UP000295302"/>
    </source>
</evidence>